<accession>A0A543PA97</accession>
<sequence>MEASARYRPPVTRSRYDVVVVGGGHNGLVAAAYLARAGRSVLVLERLPQVGGAAVSRQVFDGVDVRLSAYSYLVSLLPDRIVDDLALDVRLADRAVASYTAVQRDGRSTGLLVERDEGPATATSFRQLTGSDAEFEGWQRFYGRLAALAEDLAPTLTEPLLSPGELTGRLRDPELWHDLRERPLADVVGDHLADDVVQGIALTDGLIGTFADVHAADGLAGRCFLYHLVGNGTGRWRVPVGGMGAVSGAMAAAARRDGAEIVTRATVTALETTTSGVTVHWTDGDGGTRAVDAGHVVCGAAPTVLAELTGSEPGTRPSGSQLKINMVLARLPRLRSGADPAAAFAGTLHVDEAAGQIDAAYTQAAAGRLPDVIPFEVYCHSLSDPSILGPVERATGHHTLTLFGLHTPAELFRADPVGTRREAVRRVVAQLDAHLEEPLLDCLASDAAGEPCLQAASPLDVEESLAMPGGHIFHGDLAWPVAATTDEVGTWGVATGHPRIVAASSGGTVRGGAVSGLGGYAAARHLLDVR</sequence>
<dbReference type="GO" id="GO:0016491">
    <property type="term" value="F:oxidoreductase activity"/>
    <property type="evidence" value="ECO:0007669"/>
    <property type="project" value="InterPro"/>
</dbReference>
<name>A0A543PA97_9ACTN</name>
<protein>
    <recommendedName>
        <fullName evidence="3">Pyridine nucleotide-disulfide oxidoreductase domain-containing protein 2</fullName>
    </recommendedName>
</protein>
<dbReference type="Proteomes" id="UP000319865">
    <property type="component" value="Unassembled WGS sequence"/>
</dbReference>
<keyword evidence="6" id="KW-1185">Reference proteome</keyword>
<dbReference type="Pfam" id="PF01593">
    <property type="entry name" value="Amino_oxidase"/>
    <property type="match status" value="1"/>
</dbReference>
<gene>
    <name evidence="5" type="ORF">FHU33_0354</name>
</gene>
<reference evidence="5 6" key="1">
    <citation type="submission" date="2019-06" db="EMBL/GenBank/DDBJ databases">
        <title>Sequencing the genomes of 1000 actinobacteria strains.</title>
        <authorList>
            <person name="Klenk H.-P."/>
        </authorList>
    </citation>
    <scope>NUCLEOTIDE SEQUENCE [LARGE SCALE GENOMIC DNA]</scope>
    <source>
        <strain evidence="5 6">DSM 46837</strain>
    </source>
</reference>
<evidence type="ECO:0000259" key="4">
    <source>
        <dbReference type="Pfam" id="PF01593"/>
    </source>
</evidence>
<dbReference type="InterPro" id="IPR002937">
    <property type="entry name" value="Amino_oxidase"/>
</dbReference>
<evidence type="ECO:0000256" key="3">
    <source>
        <dbReference type="ARBA" id="ARBA00040298"/>
    </source>
</evidence>
<evidence type="ECO:0000313" key="6">
    <source>
        <dbReference type="Proteomes" id="UP000319865"/>
    </source>
</evidence>
<organism evidence="5 6">
    <name type="scientific">Blastococcus colisei</name>
    <dbReference type="NCBI Taxonomy" id="1564162"/>
    <lineage>
        <taxon>Bacteria</taxon>
        <taxon>Bacillati</taxon>
        <taxon>Actinomycetota</taxon>
        <taxon>Actinomycetes</taxon>
        <taxon>Geodermatophilales</taxon>
        <taxon>Geodermatophilaceae</taxon>
        <taxon>Blastococcus</taxon>
    </lineage>
</organism>
<dbReference type="EMBL" id="VFQE01000001">
    <property type="protein sequence ID" value="TQN41002.1"/>
    <property type="molecule type" value="Genomic_DNA"/>
</dbReference>
<dbReference type="Gene3D" id="3.50.50.60">
    <property type="entry name" value="FAD/NAD(P)-binding domain"/>
    <property type="match status" value="2"/>
</dbReference>
<dbReference type="GO" id="GO:0005829">
    <property type="term" value="C:cytosol"/>
    <property type="evidence" value="ECO:0007669"/>
    <property type="project" value="TreeGrafter"/>
</dbReference>
<evidence type="ECO:0000256" key="2">
    <source>
        <dbReference type="ARBA" id="ARBA00038825"/>
    </source>
</evidence>
<evidence type="ECO:0000313" key="5">
    <source>
        <dbReference type="EMBL" id="TQN41002.1"/>
    </source>
</evidence>
<feature type="domain" description="Amine oxidase" evidence="4">
    <location>
        <begin position="27"/>
        <end position="429"/>
    </location>
</feature>
<evidence type="ECO:0000256" key="1">
    <source>
        <dbReference type="ARBA" id="ARBA00037217"/>
    </source>
</evidence>
<dbReference type="PANTHER" id="PTHR10668:SF103">
    <property type="entry name" value="PYRIDINE NUCLEOTIDE-DISULFIDE OXIDOREDUCTASE DOMAIN-CONTAINING PROTEIN 2"/>
    <property type="match status" value="1"/>
</dbReference>
<dbReference type="InterPro" id="IPR036188">
    <property type="entry name" value="FAD/NAD-bd_sf"/>
</dbReference>
<comment type="function">
    <text evidence="1">Probable oxidoreductase that may play a role as regulator of mitochondrial function.</text>
</comment>
<dbReference type="PANTHER" id="PTHR10668">
    <property type="entry name" value="PHYTOENE DEHYDROGENASE"/>
    <property type="match status" value="1"/>
</dbReference>
<comment type="caution">
    <text evidence="5">The sequence shown here is derived from an EMBL/GenBank/DDBJ whole genome shotgun (WGS) entry which is preliminary data.</text>
</comment>
<comment type="subunit">
    <text evidence="2">Interacts with COX5B; this interaction may contribute to localize PYROXD2 to the inner face of the inner mitochondrial membrane.</text>
</comment>
<proteinExistence type="predicted"/>
<dbReference type="AlphaFoldDB" id="A0A543PA97"/>
<dbReference type="SUPFAM" id="SSF51905">
    <property type="entry name" value="FAD/NAD(P)-binding domain"/>
    <property type="match status" value="1"/>
</dbReference>